<feature type="transmembrane region" description="Helical" evidence="1">
    <location>
        <begin position="31"/>
        <end position="48"/>
    </location>
</feature>
<protein>
    <recommendedName>
        <fullName evidence="4">Multisubunit sodium/proton antiporter MrpF subunit</fullName>
    </recommendedName>
</protein>
<sequence length="88" mass="8727">MIEDALALALLLVATVSLGRLVYGPGSVDRMLVAQLMGSAGVAVALTLNSGSPSGALVVALVLALLAAVSGAAFARRFHPPERDGGDG</sequence>
<dbReference type="EMBL" id="JBGUAW010000002">
    <property type="protein sequence ID" value="MFA9459828.1"/>
    <property type="molecule type" value="Genomic_DNA"/>
</dbReference>
<keyword evidence="1" id="KW-0472">Membrane</keyword>
<dbReference type="Proteomes" id="UP001575181">
    <property type="component" value="Unassembled WGS sequence"/>
</dbReference>
<dbReference type="RefSeq" id="WP_373654613.1">
    <property type="nucleotide sequence ID" value="NZ_JBGUAW010000002.1"/>
</dbReference>
<evidence type="ECO:0000313" key="2">
    <source>
        <dbReference type="EMBL" id="MFA9459828.1"/>
    </source>
</evidence>
<organism evidence="2 3">
    <name type="scientific">Thiohalorhabdus methylotrophus</name>
    <dbReference type="NCBI Taxonomy" id="3242694"/>
    <lineage>
        <taxon>Bacteria</taxon>
        <taxon>Pseudomonadati</taxon>
        <taxon>Pseudomonadota</taxon>
        <taxon>Gammaproteobacteria</taxon>
        <taxon>Thiohalorhabdales</taxon>
        <taxon>Thiohalorhabdaceae</taxon>
        <taxon>Thiohalorhabdus</taxon>
    </lineage>
</organism>
<keyword evidence="3" id="KW-1185">Reference proteome</keyword>
<gene>
    <name evidence="2" type="ORF">ACERLL_03205</name>
</gene>
<keyword evidence="1" id="KW-0812">Transmembrane</keyword>
<keyword evidence="1" id="KW-1133">Transmembrane helix</keyword>
<proteinExistence type="predicted"/>
<feature type="transmembrane region" description="Helical" evidence="1">
    <location>
        <begin position="55"/>
        <end position="75"/>
    </location>
</feature>
<name>A0ABV4TRG0_9GAMM</name>
<reference evidence="2 3" key="1">
    <citation type="submission" date="2024-08" db="EMBL/GenBank/DDBJ databases">
        <title>Whole-genome sequencing of halo(alkali)philic microorganisms from hypersaline lakes.</title>
        <authorList>
            <person name="Sorokin D.Y."/>
            <person name="Merkel A.Y."/>
            <person name="Messina E."/>
            <person name="Yakimov M."/>
        </authorList>
    </citation>
    <scope>NUCLEOTIDE SEQUENCE [LARGE SCALE GENOMIC DNA]</scope>
    <source>
        <strain evidence="2 3">Cl-TMA</strain>
    </source>
</reference>
<evidence type="ECO:0000256" key="1">
    <source>
        <dbReference type="SAM" id="Phobius"/>
    </source>
</evidence>
<accession>A0ABV4TRG0</accession>
<comment type="caution">
    <text evidence="2">The sequence shown here is derived from an EMBL/GenBank/DDBJ whole genome shotgun (WGS) entry which is preliminary data.</text>
</comment>
<evidence type="ECO:0008006" key="4">
    <source>
        <dbReference type="Google" id="ProtNLM"/>
    </source>
</evidence>
<evidence type="ECO:0000313" key="3">
    <source>
        <dbReference type="Proteomes" id="UP001575181"/>
    </source>
</evidence>